<evidence type="ECO:0000256" key="1">
    <source>
        <dbReference type="ARBA" id="ARBA00004141"/>
    </source>
</evidence>
<reference evidence="7" key="1">
    <citation type="submission" date="2018-05" db="EMBL/GenBank/DDBJ databases">
        <authorList>
            <person name="Lanie J.A."/>
            <person name="Ng W.-L."/>
            <person name="Kazmierczak K.M."/>
            <person name="Andrzejewski T.M."/>
            <person name="Davidsen T.M."/>
            <person name="Wayne K.J."/>
            <person name="Tettelin H."/>
            <person name="Glass J.I."/>
            <person name="Rusch D."/>
            <person name="Podicherti R."/>
            <person name="Tsui H.-C.T."/>
            <person name="Winkler M.E."/>
        </authorList>
    </citation>
    <scope>NUCLEOTIDE SEQUENCE</scope>
</reference>
<sequence>VTSANIPSSGTRVLLVLASLVVVIAGIKAASEIVIPLLLAMFVALIMTPPMLWLQRRKLPAWAALGLILLALVLFIVTIGSLIGSSIDQFSSLLPAYEMKLRAMVNGVSNWAQRHDLPILPAVDPSLIDPQAAVRVLGRLLRSIGGILGDGLLITLTVLFLLVEASTIPEKLQAILPDPEQTLRRFSGFLESVKQYLVIKAVMSLITGSVVTALLFLLGVDFAVLWGSLAFFMNFVPYVGSVIAAVPVIFLAFLDTGSQTALLVAGSYLIVNLIVSNILEPRYMGSGLGLSTLVVFVSLVFWGWVLGPVGMFLSAPLTMLVKIALESDPRSQWIAVLLSAGAPRKV</sequence>
<feature type="transmembrane region" description="Helical" evidence="6">
    <location>
        <begin position="144"/>
        <end position="163"/>
    </location>
</feature>
<name>A0A381UNE7_9ZZZZ</name>
<dbReference type="InterPro" id="IPR002549">
    <property type="entry name" value="AI-2E-like"/>
</dbReference>
<feature type="transmembrane region" description="Helical" evidence="6">
    <location>
        <begin position="61"/>
        <end position="83"/>
    </location>
</feature>
<dbReference type="GO" id="GO:0055085">
    <property type="term" value="P:transmembrane transport"/>
    <property type="evidence" value="ECO:0007669"/>
    <property type="project" value="TreeGrafter"/>
</dbReference>
<dbReference type="PANTHER" id="PTHR21716:SF64">
    <property type="entry name" value="AI-2 TRANSPORT PROTEIN TQSA"/>
    <property type="match status" value="1"/>
</dbReference>
<evidence type="ECO:0000313" key="7">
    <source>
        <dbReference type="EMBL" id="SVA29271.1"/>
    </source>
</evidence>
<evidence type="ECO:0008006" key="8">
    <source>
        <dbReference type="Google" id="ProtNLM"/>
    </source>
</evidence>
<keyword evidence="3 6" id="KW-0812">Transmembrane</keyword>
<feature type="non-terminal residue" evidence="7">
    <location>
        <position position="1"/>
    </location>
</feature>
<keyword evidence="4 6" id="KW-1133">Transmembrane helix</keyword>
<feature type="transmembrane region" description="Helical" evidence="6">
    <location>
        <begin position="261"/>
        <end position="279"/>
    </location>
</feature>
<feature type="transmembrane region" description="Helical" evidence="6">
    <location>
        <begin position="12"/>
        <end position="27"/>
    </location>
</feature>
<keyword evidence="5 6" id="KW-0472">Membrane</keyword>
<dbReference type="Pfam" id="PF01594">
    <property type="entry name" value="AI-2E_transport"/>
    <property type="match status" value="1"/>
</dbReference>
<comment type="similarity">
    <text evidence="2">Belongs to the autoinducer-2 exporter (AI-2E) (TC 2.A.86) family.</text>
</comment>
<comment type="subcellular location">
    <subcellularLocation>
        <location evidence="1">Membrane</location>
        <topology evidence="1">Multi-pass membrane protein</topology>
    </subcellularLocation>
</comment>
<protein>
    <recommendedName>
        <fullName evidence="8">AI-2E family transporter</fullName>
    </recommendedName>
</protein>
<evidence type="ECO:0000256" key="3">
    <source>
        <dbReference type="ARBA" id="ARBA00022692"/>
    </source>
</evidence>
<proteinExistence type="inferred from homology"/>
<feature type="transmembrane region" description="Helical" evidence="6">
    <location>
        <begin position="235"/>
        <end position="254"/>
    </location>
</feature>
<evidence type="ECO:0000256" key="2">
    <source>
        <dbReference type="ARBA" id="ARBA00009773"/>
    </source>
</evidence>
<evidence type="ECO:0000256" key="4">
    <source>
        <dbReference type="ARBA" id="ARBA00022989"/>
    </source>
</evidence>
<feature type="transmembrane region" description="Helical" evidence="6">
    <location>
        <begin position="202"/>
        <end position="229"/>
    </location>
</feature>
<dbReference type="EMBL" id="UINC01006726">
    <property type="protein sequence ID" value="SVA29271.1"/>
    <property type="molecule type" value="Genomic_DNA"/>
</dbReference>
<gene>
    <name evidence="7" type="ORF">METZ01_LOCUS82125</name>
</gene>
<accession>A0A381UNE7</accession>
<evidence type="ECO:0000256" key="6">
    <source>
        <dbReference type="SAM" id="Phobius"/>
    </source>
</evidence>
<dbReference type="AlphaFoldDB" id="A0A381UNE7"/>
<dbReference type="GO" id="GO:0016020">
    <property type="term" value="C:membrane"/>
    <property type="evidence" value="ECO:0007669"/>
    <property type="project" value="UniProtKB-SubCell"/>
</dbReference>
<dbReference type="PANTHER" id="PTHR21716">
    <property type="entry name" value="TRANSMEMBRANE PROTEIN"/>
    <property type="match status" value="1"/>
</dbReference>
<organism evidence="7">
    <name type="scientific">marine metagenome</name>
    <dbReference type="NCBI Taxonomy" id="408172"/>
    <lineage>
        <taxon>unclassified sequences</taxon>
        <taxon>metagenomes</taxon>
        <taxon>ecological metagenomes</taxon>
    </lineage>
</organism>
<evidence type="ECO:0000256" key="5">
    <source>
        <dbReference type="ARBA" id="ARBA00023136"/>
    </source>
</evidence>